<dbReference type="AlphaFoldDB" id="A0A0W0WP00"/>
<dbReference type="EMBL" id="LNYO01000019">
    <property type="protein sequence ID" value="KTD34066.1"/>
    <property type="molecule type" value="Genomic_DNA"/>
</dbReference>
<gene>
    <name evidence="3" type="ORF">Lnau_2036</name>
</gene>
<dbReference type="PATRIC" id="fig|45070.6.peg.2148"/>
<name>A0A0W0WP00_9GAMM</name>
<organism evidence="3 4">
    <name type="scientific">Legionella nautarum</name>
    <dbReference type="NCBI Taxonomy" id="45070"/>
    <lineage>
        <taxon>Bacteria</taxon>
        <taxon>Pseudomonadati</taxon>
        <taxon>Pseudomonadota</taxon>
        <taxon>Gammaproteobacteria</taxon>
        <taxon>Legionellales</taxon>
        <taxon>Legionellaceae</taxon>
        <taxon>Legionella</taxon>
    </lineage>
</organism>
<dbReference type="Pfam" id="PF10988">
    <property type="entry name" value="DUF2807"/>
    <property type="match status" value="1"/>
</dbReference>
<feature type="domain" description="Putative auto-transporter adhesin head GIN" evidence="2">
    <location>
        <begin position="38"/>
        <end position="196"/>
    </location>
</feature>
<evidence type="ECO:0000259" key="2">
    <source>
        <dbReference type="Pfam" id="PF10988"/>
    </source>
</evidence>
<dbReference type="RefSeq" id="WP_058505051.1">
    <property type="nucleotide sequence ID" value="NZ_CAAAIF010000018.1"/>
</dbReference>
<evidence type="ECO:0000313" key="4">
    <source>
        <dbReference type="Proteomes" id="UP000054725"/>
    </source>
</evidence>
<proteinExistence type="predicted"/>
<dbReference type="Proteomes" id="UP000054725">
    <property type="component" value="Unassembled WGS sequence"/>
</dbReference>
<feature type="chain" id="PRO_5006915715" description="Putative auto-transporter adhesin head GIN domain-containing protein" evidence="1">
    <location>
        <begin position="21"/>
        <end position="325"/>
    </location>
</feature>
<evidence type="ECO:0000313" key="3">
    <source>
        <dbReference type="EMBL" id="KTD34066.1"/>
    </source>
</evidence>
<evidence type="ECO:0000256" key="1">
    <source>
        <dbReference type="SAM" id="SignalP"/>
    </source>
</evidence>
<dbReference type="InterPro" id="IPR021255">
    <property type="entry name" value="DUF2807"/>
</dbReference>
<dbReference type="STRING" id="45070.Lnau_2036"/>
<protein>
    <recommendedName>
        <fullName evidence="2">Putative auto-transporter adhesin head GIN domain-containing protein</fullName>
    </recommendedName>
</protein>
<dbReference type="PROSITE" id="PS51257">
    <property type="entry name" value="PROKAR_LIPOPROTEIN"/>
    <property type="match status" value="1"/>
</dbReference>
<dbReference type="OrthoDB" id="5641583at2"/>
<reference evidence="3 4" key="1">
    <citation type="submission" date="2015-11" db="EMBL/GenBank/DDBJ databases">
        <title>Genomic analysis of 38 Legionella species identifies large and diverse effector repertoires.</title>
        <authorList>
            <person name="Burstein D."/>
            <person name="Amaro F."/>
            <person name="Zusman T."/>
            <person name="Lifshitz Z."/>
            <person name="Cohen O."/>
            <person name="Gilbert J.A."/>
            <person name="Pupko T."/>
            <person name="Shuman H.A."/>
            <person name="Segal G."/>
        </authorList>
    </citation>
    <scope>NUCLEOTIDE SEQUENCE [LARGE SCALE GENOMIC DNA]</scope>
    <source>
        <strain evidence="3 4">ATCC 49506</strain>
    </source>
</reference>
<accession>A0A0W0WP00</accession>
<dbReference type="Gene3D" id="2.160.20.120">
    <property type="match status" value="1"/>
</dbReference>
<comment type="caution">
    <text evidence="3">The sequence shown here is derived from an EMBL/GenBank/DDBJ whole genome shotgun (WGS) entry which is preliminary data.</text>
</comment>
<feature type="signal peptide" evidence="1">
    <location>
        <begin position="1"/>
        <end position="20"/>
    </location>
</feature>
<keyword evidence="1" id="KW-0732">Signal</keyword>
<sequence length="325" mass="35991">MRYFFLMFSLLLLSSCIHQPQVLPPTLKGREQEHFVPPFTQVKVEGIINVSLHSGYKNQVIILHGDPRDLGNVLIDPKGGRLLIKLPKGHPNFGEVTAEIRANVLKGFYYEGEGTIVGNNIHSGFLELSIDNSGDTTLGGYLVLRKLKASGGGNIQISGVNTPHLQLDITEKTKVQLSGVINLSRINLADSSVLCMYWVKSPLLSICQRGSSLVRLAGVVDKLDVELWDTAHFNGRYLRAKNAFVKTHDRSVADIMAIKHQHTLATDASDIYFYKVSKTSADFMAYAGSVLDMRDWNRPELHDYTRYNSPSSAPGEVPLIDGLSK</sequence>
<keyword evidence="4" id="KW-1185">Reference proteome</keyword>